<reference evidence="2 3" key="1">
    <citation type="journal article" date="2013" name="Nat. Genet.">
        <title>The genome of the hydatid tapeworm Echinococcus granulosus.</title>
        <authorList>
            <person name="Zheng H."/>
            <person name="Zhang W."/>
            <person name="Zhang L."/>
            <person name="Zhang Z."/>
            <person name="Li J."/>
            <person name="Lu G."/>
            <person name="Zhu Y."/>
            <person name="Wang Y."/>
            <person name="Huang Y."/>
            <person name="Liu J."/>
            <person name="Kang H."/>
            <person name="Chen J."/>
            <person name="Wang L."/>
            <person name="Chen A."/>
            <person name="Yu S."/>
            <person name="Gao Z."/>
            <person name="Jin L."/>
            <person name="Gu W."/>
            <person name="Wang Z."/>
            <person name="Zhao L."/>
            <person name="Shi B."/>
            <person name="Wen H."/>
            <person name="Lin R."/>
            <person name="Jones M.K."/>
            <person name="Brejova B."/>
            <person name="Vinar T."/>
            <person name="Zhao G."/>
            <person name="McManus D.P."/>
            <person name="Chen Z."/>
            <person name="Zhou Y."/>
            <person name="Wang S."/>
        </authorList>
    </citation>
    <scope>NUCLEOTIDE SEQUENCE [LARGE SCALE GENOMIC DNA]</scope>
</reference>
<accession>W6U391</accession>
<sequence length="36" mass="4030">MTKLILLVLMLLCAVCLSQVPHTRQTSLNTLDYVVV</sequence>
<gene>
    <name evidence="2" type="ORF">EGR_10124</name>
</gene>
<keyword evidence="1" id="KW-0732">Signal</keyword>
<dbReference type="CTD" id="36345839"/>
<proteinExistence type="predicted"/>
<dbReference type="Proteomes" id="UP000019149">
    <property type="component" value="Unassembled WGS sequence"/>
</dbReference>
<protein>
    <submittedName>
        <fullName evidence="2">Uncharacterized protein</fullName>
    </submittedName>
</protein>
<keyword evidence="3" id="KW-1185">Reference proteome</keyword>
<evidence type="ECO:0000313" key="3">
    <source>
        <dbReference type="Proteomes" id="UP000019149"/>
    </source>
</evidence>
<organism evidence="2 3">
    <name type="scientific">Echinococcus granulosus</name>
    <name type="common">Hydatid tapeworm</name>
    <dbReference type="NCBI Taxonomy" id="6210"/>
    <lineage>
        <taxon>Eukaryota</taxon>
        <taxon>Metazoa</taxon>
        <taxon>Spiralia</taxon>
        <taxon>Lophotrochozoa</taxon>
        <taxon>Platyhelminthes</taxon>
        <taxon>Cestoda</taxon>
        <taxon>Eucestoda</taxon>
        <taxon>Cyclophyllidea</taxon>
        <taxon>Taeniidae</taxon>
        <taxon>Echinococcus</taxon>
        <taxon>Echinococcus granulosus group</taxon>
    </lineage>
</organism>
<dbReference type="KEGG" id="egl:EGR_10124"/>
<feature type="chain" id="PRO_5004882505" evidence="1">
    <location>
        <begin position="19"/>
        <end position="36"/>
    </location>
</feature>
<dbReference type="AlphaFoldDB" id="W6U391"/>
<dbReference type="GeneID" id="36345839"/>
<dbReference type="RefSeq" id="XP_024346202.1">
    <property type="nucleotide sequence ID" value="XM_024499373.1"/>
</dbReference>
<dbReference type="EMBL" id="APAU02000192">
    <property type="protein sequence ID" value="EUB55006.1"/>
    <property type="molecule type" value="Genomic_DNA"/>
</dbReference>
<comment type="caution">
    <text evidence="2">The sequence shown here is derived from an EMBL/GenBank/DDBJ whole genome shotgun (WGS) entry which is preliminary data.</text>
</comment>
<feature type="signal peptide" evidence="1">
    <location>
        <begin position="1"/>
        <end position="18"/>
    </location>
</feature>
<evidence type="ECO:0000256" key="1">
    <source>
        <dbReference type="SAM" id="SignalP"/>
    </source>
</evidence>
<name>W6U391_ECHGR</name>
<evidence type="ECO:0000313" key="2">
    <source>
        <dbReference type="EMBL" id="EUB55006.1"/>
    </source>
</evidence>